<dbReference type="GO" id="GO:0043565">
    <property type="term" value="F:sequence-specific DNA binding"/>
    <property type="evidence" value="ECO:0007669"/>
    <property type="project" value="InterPro"/>
</dbReference>
<keyword evidence="3" id="KW-0805">Transcription regulation</keyword>
<gene>
    <name evidence="6" type="ORF">H7B90_03765</name>
</gene>
<dbReference type="GO" id="GO:0005524">
    <property type="term" value="F:ATP binding"/>
    <property type="evidence" value="ECO:0007669"/>
    <property type="project" value="UniProtKB-KW"/>
</dbReference>
<keyword evidence="2" id="KW-0067">ATP-binding</keyword>
<keyword evidence="4" id="KW-0804">Transcription</keyword>
<dbReference type="SUPFAM" id="SSF159800">
    <property type="entry name" value="PrpR receptor domain-like"/>
    <property type="match status" value="1"/>
</dbReference>
<organism evidence="6 7">
    <name type="scientific">Cohnella xylanilytica</name>
    <dbReference type="NCBI Taxonomy" id="557555"/>
    <lineage>
        <taxon>Bacteria</taxon>
        <taxon>Bacillati</taxon>
        <taxon>Bacillota</taxon>
        <taxon>Bacilli</taxon>
        <taxon>Bacillales</taxon>
        <taxon>Paenibacillaceae</taxon>
        <taxon>Cohnella</taxon>
    </lineage>
</organism>
<dbReference type="SUPFAM" id="SSF52540">
    <property type="entry name" value="P-loop containing nucleoside triphosphate hydrolases"/>
    <property type="match status" value="1"/>
</dbReference>
<sequence length="590" mass="65722">MAIKTLVVAPYPGLVELTASLKAELKDFDIRVLQGDLSEALPLLNQIHLEGYDVIISRGGTAKLLRDHTYLPVIDIQVSGFDMMRILMVVKGYQSKIKMIGFPNVIEGFISVSGLMEVDIPYATVQHEGEVDEALRVAKAEGVKVIVGDNITVKKAADYGIQGVLISSGKESVLEAFAQAKTIYNISESYKRKTQAFETLLDTMDVGYAVVDHTGTVQFSNAAFDGWLERDDEKNGLFGKYPVIRRFVEDLERGIALELRMTADAHRPFVVSGGVLARSDRGNTYYLKAQASDRAESGIRIGYASRQDGSFPPMIREDAGFDEAASAARDYPLAVYGEEGVGKRLFALHRWNSDPLGGGDMVEVDVLKSEEASFRALTALLETGPEEQFVYIRGAENLSLADQKELAPAVRRSRCRILFSFERSPDDLKADNRLEPRLHAAFKRSLGLPPLRERPDDLEEYVRTFLIMFNERYGKQIVGLRPDVMQALRRHPWKGNLFELRDAIERFVKQSDGEYVESDVLPLPEWVSASEAAAPAEGGGASGDLDLNKTLVEIEKDVIRLVLERENMNQSSAAKRLGINRSTLWRKIKQ</sequence>
<keyword evidence="1" id="KW-0547">Nucleotide-binding</keyword>
<dbReference type="AlphaFoldDB" id="A0A841TWG1"/>
<evidence type="ECO:0000256" key="4">
    <source>
        <dbReference type="ARBA" id="ARBA00023163"/>
    </source>
</evidence>
<keyword evidence="7" id="KW-1185">Reference proteome</keyword>
<dbReference type="InterPro" id="IPR002197">
    <property type="entry name" value="HTH_Fis"/>
</dbReference>
<dbReference type="RefSeq" id="WP_185134537.1">
    <property type="nucleotide sequence ID" value="NZ_BORM01000065.1"/>
</dbReference>
<evidence type="ECO:0000256" key="3">
    <source>
        <dbReference type="ARBA" id="ARBA00023015"/>
    </source>
</evidence>
<dbReference type="PROSITE" id="PS50045">
    <property type="entry name" value="SIGMA54_INTERACT_4"/>
    <property type="match status" value="1"/>
</dbReference>
<dbReference type="Gene3D" id="3.40.50.2300">
    <property type="match status" value="1"/>
</dbReference>
<dbReference type="Gene3D" id="3.40.50.300">
    <property type="entry name" value="P-loop containing nucleotide triphosphate hydrolases"/>
    <property type="match status" value="1"/>
</dbReference>
<evidence type="ECO:0000313" key="7">
    <source>
        <dbReference type="Proteomes" id="UP000553776"/>
    </source>
</evidence>
<dbReference type="Pfam" id="PF02954">
    <property type="entry name" value="HTH_8"/>
    <property type="match status" value="1"/>
</dbReference>
<dbReference type="Proteomes" id="UP000553776">
    <property type="component" value="Unassembled WGS sequence"/>
</dbReference>
<dbReference type="InterPro" id="IPR009057">
    <property type="entry name" value="Homeodomain-like_sf"/>
</dbReference>
<dbReference type="InterPro" id="IPR010524">
    <property type="entry name" value="Sig_transdc_resp-reg_PrpR_N"/>
</dbReference>
<dbReference type="SUPFAM" id="SSF46689">
    <property type="entry name" value="Homeodomain-like"/>
    <property type="match status" value="1"/>
</dbReference>
<protein>
    <submittedName>
        <fullName evidence="6">PrpR N-terminal domain-containing protein</fullName>
    </submittedName>
</protein>
<dbReference type="Pfam" id="PF25601">
    <property type="entry name" value="AAA_lid_14"/>
    <property type="match status" value="1"/>
</dbReference>
<dbReference type="Gene3D" id="3.40.50.10660">
    <property type="entry name" value="PrpR receptor domain-like"/>
    <property type="match status" value="1"/>
</dbReference>
<accession>A0A841TWG1</accession>
<evidence type="ECO:0000313" key="6">
    <source>
        <dbReference type="EMBL" id="MBB6690513.1"/>
    </source>
</evidence>
<evidence type="ECO:0000256" key="1">
    <source>
        <dbReference type="ARBA" id="ARBA00022741"/>
    </source>
</evidence>
<proteinExistence type="predicted"/>
<evidence type="ECO:0000259" key="5">
    <source>
        <dbReference type="PROSITE" id="PS50045"/>
    </source>
</evidence>
<dbReference type="Pfam" id="PF06506">
    <property type="entry name" value="PrpR_N"/>
    <property type="match status" value="1"/>
</dbReference>
<reference evidence="6 7" key="1">
    <citation type="submission" date="2020-08" db="EMBL/GenBank/DDBJ databases">
        <title>Cohnella phylogeny.</title>
        <authorList>
            <person name="Dunlap C."/>
        </authorList>
    </citation>
    <scope>NUCLEOTIDE SEQUENCE [LARGE SCALE GENOMIC DNA]</scope>
    <source>
        <strain evidence="6 7">DSM 25239</strain>
    </source>
</reference>
<dbReference type="InterPro" id="IPR027417">
    <property type="entry name" value="P-loop_NTPase"/>
</dbReference>
<dbReference type="EMBL" id="JACJVR010000011">
    <property type="protein sequence ID" value="MBB6690513.1"/>
    <property type="molecule type" value="Genomic_DNA"/>
</dbReference>
<dbReference type="PANTHER" id="PTHR32071">
    <property type="entry name" value="TRANSCRIPTIONAL REGULATORY PROTEIN"/>
    <property type="match status" value="1"/>
</dbReference>
<dbReference type="GO" id="GO:0006355">
    <property type="term" value="P:regulation of DNA-templated transcription"/>
    <property type="evidence" value="ECO:0007669"/>
    <property type="project" value="InterPro"/>
</dbReference>
<evidence type="ECO:0000256" key="2">
    <source>
        <dbReference type="ARBA" id="ARBA00022840"/>
    </source>
</evidence>
<comment type="caution">
    <text evidence="6">The sequence shown here is derived from an EMBL/GenBank/DDBJ whole genome shotgun (WGS) entry which is preliminary data.</text>
</comment>
<dbReference type="GO" id="GO:0000156">
    <property type="term" value="F:phosphorelay response regulator activity"/>
    <property type="evidence" value="ECO:0007669"/>
    <property type="project" value="InterPro"/>
</dbReference>
<dbReference type="Gene3D" id="1.10.10.60">
    <property type="entry name" value="Homeodomain-like"/>
    <property type="match status" value="1"/>
</dbReference>
<dbReference type="InterPro" id="IPR058031">
    <property type="entry name" value="AAA_lid_NorR"/>
</dbReference>
<feature type="domain" description="Sigma-54 factor interaction" evidence="5">
    <location>
        <begin position="237"/>
        <end position="509"/>
    </location>
</feature>
<dbReference type="PRINTS" id="PR01590">
    <property type="entry name" value="HTHFIS"/>
</dbReference>
<name>A0A841TWG1_9BACL</name>
<dbReference type="InterPro" id="IPR002078">
    <property type="entry name" value="Sigma_54_int"/>
</dbReference>
<dbReference type="Gene3D" id="1.10.8.60">
    <property type="match status" value="1"/>
</dbReference>